<accession>A0A5D0NBV5</accession>
<gene>
    <name evidence="2" type="ORF">FXF69_33310</name>
</gene>
<keyword evidence="1" id="KW-1133">Transmembrane helix</keyword>
<dbReference type="Proteomes" id="UP000323380">
    <property type="component" value="Unassembled WGS sequence"/>
</dbReference>
<evidence type="ECO:0000313" key="3">
    <source>
        <dbReference type="Proteomes" id="UP000323380"/>
    </source>
</evidence>
<evidence type="ECO:0008006" key="4">
    <source>
        <dbReference type="Google" id="ProtNLM"/>
    </source>
</evidence>
<feature type="transmembrane region" description="Helical" evidence="1">
    <location>
        <begin position="212"/>
        <end position="229"/>
    </location>
</feature>
<keyword evidence="3" id="KW-1185">Reference proteome</keyword>
<dbReference type="AlphaFoldDB" id="A0A5D0NBV5"/>
<keyword evidence="1" id="KW-0472">Membrane</keyword>
<protein>
    <recommendedName>
        <fullName evidence="4">GDT1 family protein</fullName>
    </recommendedName>
</protein>
<organism evidence="2 3">
    <name type="scientific">Actinomadura chibensis</name>
    <dbReference type="NCBI Taxonomy" id="392828"/>
    <lineage>
        <taxon>Bacteria</taxon>
        <taxon>Bacillati</taxon>
        <taxon>Actinomycetota</taxon>
        <taxon>Actinomycetes</taxon>
        <taxon>Streptosporangiales</taxon>
        <taxon>Thermomonosporaceae</taxon>
        <taxon>Actinomadura</taxon>
    </lineage>
</organism>
<feature type="transmembrane region" description="Helical" evidence="1">
    <location>
        <begin position="279"/>
        <end position="299"/>
    </location>
</feature>
<proteinExistence type="predicted"/>
<dbReference type="STRING" id="1220554.GCA_001552135_01002"/>
<feature type="transmembrane region" description="Helical" evidence="1">
    <location>
        <begin position="92"/>
        <end position="115"/>
    </location>
</feature>
<sequence>MKHLFHRNGRHSSWTSALGRWHGGVLQDVRLVGRPPADRRARRRGEPTTGGGPVSAAVWSVVAASFAACFVEAVEAATIVMAMGFTRSWRSALLGTAAALGVLAVVTAVLGLGFGDWVPESGLQLVVGTLMLIFGLQWLRKAVLRSSGRKKIHDEEEIYREEVEAALAAGHGAGRIDTFSFMVSFKGVFLEGVEVVFIVITFGVNAHNVPGAAAGAGAALLVVLAVAAAIGRPLSMINENLLKYGVGLLLASFGTYWVGEGSGTFRDGRESLEWPGGDLAILGLLGVWFLTCYTLARLLRVPAVGGSVLAPGSTGEAR</sequence>
<keyword evidence="1" id="KW-0812">Transmembrane</keyword>
<feature type="transmembrane region" description="Helical" evidence="1">
    <location>
        <begin position="241"/>
        <end position="259"/>
    </location>
</feature>
<evidence type="ECO:0000313" key="2">
    <source>
        <dbReference type="EMBL" id="TYB41816.1"/>
    </source>
</evidence>
<dbReference type="EMBL" id="VSFG01000009">
    <property type="protein sequence ID" value="TYB41816.1"/>
    <property type="molecule type" value="Genomic_DNA"/>
</dbReference>
<comment type="caution">
    <text evidence="2">The sequence shown here is derived from an EMBL/GenBank/DDBJ whole genome shotgun (WGS) entry which is preliminary data.</text>
</comment>
<feature type="transmembrane region" description="Helical" evidence="1">
    <location>
        <begin position="188"/>
        <end position="206"/>
    </location>
</feature>
<reference evidence="2 3" key="1">
    <citation type="submission" date="2019-08" db="EMBL/GenBank/DDBJ databases">
        <title>Actinomadura sp. nov. CYP1-5 isolated from mountain soil.</title>
        <authorList>
            <person name="Songsumanus A."/>
            <person name="Kuncharoen N."/>
            <person name="Kudo T."/>
            <person name="Yuki M."/>
            <person name="Igarashi Y."/>
            <person name="Tanasupawat S."/>
        </authorList>
    </citation>
    <scope>NUCLEOTIDE SEQUENCE [LARGE SCALE GENOMIC DNA]</scope>
    <source>
        <strain evidence="2 3">JCM 14158</strain>
    </source>
</reference>
<evidence type="ECO:0000256" key="1">
    <source>
        <dbReference type="SAM" id="Phobius"/>
    </source>
</evidence>
<name>A0A5D0NBV5_9ACTN</name>
<feature type="transmembrane region" description="Helical" evidence="1">
    <location>
        <begin position="121"/>
        <end position="139"/>
    </location>
</feature>